<name>A0A7E4VJS8_PANRE</name>
<reference evidence="4" key="2">
    <citation type="submission" date="2020-10" db="UniProtKB">
        <authorList>
            <consortium name="WormBaseParasite"/>
        </authorList>
    </citation>
    <scope>IDENTIFICATION</scope>
</reference>
<feature type="domain" description="SF4 helicase" evidence="2">
    <location>
        <begin position="674"/>
        <end position="941"/>
    </location>
</feature>
<dbReference type="GO" id="GO:0005739">
    <property type="term" value="C:mitochondrion"/>
    <property type="evidence" value="ECO:0007669"/>
    <property type="project" value="TreeGrafter"/>
</dbReference>
<dbReference type="Proteomes" id="UP000492821">
    <property type="component" value="Unassembled WGS sequence"/>
</dbReference>
<feature type="compositionally biased region" description="Polar residues" evidence="1">
    <location>
        <begin position="117"/>
        <end position="137"/>
    </location>
</feature>
<dbReference type="GO" id="GO:0006264">
    <property type="term" value="P:mitochondrial DNA replication"/>
    <property type="evidence" value="ECO:0007669"/>
    <property type="project" value="TreeGrafter"/>
</dbReference>
<feature type="region of interest" description="Disordered" evidence="1">
    <location>
        <begin position="246"/>
        <end position="392"/>
    </location>
</feature>
<dbReference type="InterPro" id="IPR007694">
    <property type="entry name" value="DNA_helicase_DnaB-like_C"/>
</dbReference>
<feature type="region of interest" description="Disordered" evidence="1">
    <location>
        <begin position="404"/>
        <end position="428"/>
    </location>
</feature>
<dbReference type="PANTHER" id="PTHR12873">
    <property type="entry name" value="T7-LIKE MITOCHONDRIAL DNA HELICASE"/>
    <property type="match status" value="1"/>
</dbReference>
<evidence type="ECO:0000259" key="2">
    <source>
        <dbReference type="PROSITE" id="PS51199"/>
    </source>
</evidence>
<feature type="region of interest" description="Disordered" evidence="1">
    <location>
        <begin position="117"/>
        <end position="152"/>
    </location>
</feature>
<accession>A0A7E4VJS8</accession>
<dbReference type="GO" id="GO:0003697">
    <property type="term" value="F:single-stranded DNA binding"/>
    <property type="evidence" value="ECO:0007669"/>
    <property type="project" value="InterPro"/>
</dbReference>
<dbReference type="InterPro" id="IPR027032">
    <property type="entry name" value="Twinkle-like"/>
</dbReference>
<dbReference type="AlphaFoldDB" id="A0A7E4VJS8"/>
<dbReference type="WBParaSite" id="Pan_g21664.t1">
    <property type="protein sequence ID" value="Pan_g21664.t1"/>
    <property type="gene ID" value="Pan_g21664"/>
</dbReference>
<evidence type="ECO:0000256" key="1">
    <source>
        <dbReference type="SAM" id="MobiDB-lite"/>
    </source>
</evidence>
<sequence>MAPVVVGANRRHPASVAAFADGCRLLLGLQSVRRRVVTFVDEVVLPTPTTSRPTTAIGDHPNSSRSTVHRLGGFQRQFIFGDPDEPSVTSSLVADEELRELSRELGKAGISIEVSSADNFNQNPNSNSKLSARQSSGYGRLLGGPGTDNRSKMSLESLDVDFSDRISYLNLMSRGAPDRTSARNRLNSADKRRMYDSPDPPKRQVTIVIQTGATSPRIVSTRKSLTPSVSPRSVVSIDIEANITESEPSLHIPTPRRTIPRPVPRRPRPLSLPPTNRQSRTRRSRNHSPESSTVASLRSRNEPSSAMRRSRSMTRPRQWSPLSSVSSLDTAFPFPPISQRVSTRSYAREDRARRRRMKALFRPEESDTESPSTSQVEEEEERGCDSEPETVTDVDVDAERLSARTNMDNDDSGDSIVPSSATVPQHHIPPDPTIRLIWQDAVDLGEIRNVQDQSEFRSLRIQLGIDRIPSDTLARYHLKGHMDSYEQPALCYPRYYGPSGRTRTPAGLKMIRRVGDKLEKENYPEPDEFGKFRFSGIFGYHMVTPSDRRVILVTNERDALAVYAATGGMLCLALPNAEKVDHSVLPYLEDFDTVHFWFPAIHEKYAREYATYLAGARCYIVTRKERPIELIREDRIKDVKRALHEEAARVRNPGFRSMGEVREDVKNEIILNKSKMAGIAQWKRFDILNHYLKGFRPSELTVLTGGTGTGKTTFVCEYALDLYAQGVRTLFCSFEMPEEKILKWMLVQYAALPLHRVENHPSVEMWLDRFERTKSDLVVMKTDEFRDKTVTEIAGAIREQIVSGGIQHVVIDNLQFLVNLVTLHNDKSSAIERYHLQDRFVGLLRSLVTDYRVHVTLVVHPRKVEGEEIDIQHIGGSSRVIQEADNVLAIQRHRDEIDKRKFRKYLYILKNRYGMRRVESDQIEMVFQSSTYTHTLIDYAAAK</sequence>
<evidence type="ECO:0000313" key="4">
    <source>
        <dbReference type="WBParaSite" id="Pan_g21664.t1"/>
    </source>
</evidence>
<organism evidence="3 4">
    <name type="scientific">Panagrellus redivivus</name>
    <name type="common">Microworm</name>
    <dbReference type="NCBI Taxonomy" id="6233"/>
    <lineage>
        <taxon>Eukaryota</taxon>
        <taxon>Metazoa</taxon>
        <taxon>Ecdysozoa</taxon>
        <taxon>Nematoda</taxon>
        <taxon>Chromadorea</taxon>
        <taxon>Rhabditida</taxon>
        <taxon>Tylenchina</taxon>
        <taxon>Panagrolaimomorpha</taxon>
        <taxon>Panagrolaimoidea</taxon>
        <taxon>Panagrolaimidae</taxon>
        <taxon>Panagrellus</taxon>
    </lineage>
</organism>
<dbReference type="Pfam" id="PF03796">
    <property type="entry name" value="DnaB_C"/>
    <property type="match status" value="1"/>
</dbReference>
<evidence type="ECO:0000313" key="3">
    <source>
        <dbReference type="Proteomes" id="UP000492821"/>
    </source>
</evidence>
<feature type="compositionally biased region" description="Acidic residues" evidence="1">
    <location>
        <begin position="376"/>
        <end position="392"/>
    </location>
</feature>
<feature type="compositionally biased region" description="Basic and acidic residues" evidence="1">
    <location>
        <begin position="188"/>
        <end position="202"/>
    </location>
</feature>
<dbReference type="GO" id="GO:0043139">
    <property type="term" value="F:5'-3' DNA helicase activity"/>
    <property type="evidence" value="ECO:0007669"/>
    <property type="project" value="InterPro"/>
</dbReference>
<dbReference type="SUPFAM" id="SSF52540">
    <property type="entry name" value="P-loop containing nucleoside triphosphate hydrolases"/>
    <property type="match status" value="1"/>
</dbReference>
<protein>
    <submittedName>
        <fullName evidence="4">SF4 helicase domain-containing protein</fullName>
    </submittedName>
</protein>
<dbReference type="Gene3D" id="3.40.50.300">
    <property type="entry name" value="P-loop containing nucleotide triphosphate hydrolases"/>
    <property type="match status" value="1"/>
</dbReference>
<reference evidence="3" key="1">
    <citation type="journal article" date="2013" name="Genetics">
        <title>The draft genome and transcriptome of Panagrellus redivivus are shaped by the harsh demands of a free-living lifestyle.</title>
        <authorList>
            <person name="Srinivasan J."/>
            <person name="Dillman A.R."/>
            <person name="Macchietto M.G."/>
            <person name="Heikkinen L."/>
            <person name="Lakso M."/>
            <person name="Fracchia K.M."/>
            <person name="Antoshechkin I."/>
            <person name="Mortazavi A."/>
            <person name="Wong G."/>
            <person name="Sternberg P.W."/>
        </authorList>
    </citation>
    <scope>NUCLEOTIDE SEQUENCE [LARGE SCALE GENOMIC DNA]</scope>
    <source>
        <strain evidence="3">MT8872</strain>
    </source>
</reference>
<dbReference type="PANTHER" id="PTHR12873:SF0">
    <property type="entry name" value="TWINKLE MTDNA HELICASE"/>
    <property type="match status" value="1"/>
</dbReference>
<feature type="compositionally biased region" description="Polar residues" evidence="1">
    <location>
        <begin position="320"/>
        <end position="329"/>
    </location>
</feature>
<proteinExistence type="predicted"/>
<feature type="region of interest" description="Disordered" evidence="1">
    <location>
        <begin position="176"/>
        <end position="203"/>
    </location>
</feature>
<dbReference type="GO" id="GO:0005524">
    <property type="term" value="F:ATP binding"/>
    <property type="evidence" value="ECO:0007669"/>
    <property type="project" value="InterPro"/>
</dbReference>
<dbReference type="PROSITE" id="PS51199">
    <property type="entry name" value="SF4_HELICASE"/>
    <property type="match status" value="1"/>
</dbReference>
<feature type="compositionally biased region" description="Polar residues" evidence="1">
    <location>
        <begin position="289"/>
        <end position="298"/>
    </location>
</feature>
<dbReference type="InterPro" id="IPR027417">
    <property type="entry name" value="P-loop_NTPase"/>
</dbReference>
<keyword evidence="3" id="KW-1185">Reference proteome</keyword>